<proteinExistence type="predicted"/>
<dbReference type="EMBL" id="UXSR01005447">
    <property type="protein sequence ID" value="VDD82059.1"/>
    <property type="molecule type" value="Genomic_DNA"/>
</dbReference>
<dbReference type="OrthoDB" id="6234200at2759"/>
<dbReference type="AlphaFoldDB" id="A0A0R3UKE9"/>
<sequence length="211" mass="23618">MSLGLPEAKPDTMEEIFSDKCQRINLDHYSIYHFEDMVIDGRKYQYRLSSKGDVMTVVGTFAGQAILMVSVWTNMEHENRIREIHQYILEREAAGVNTSPSQGLSKVPNSRLPKPRTAHAPELSVVMRSLACSLGLSQRHVEVPHKCPQCSVCSFASSCRAWGSVMGHLVSFSQPLRMAPPDGDVCALVVPHLTKDVRRHQFPSGRYQPPT</sequence>
<reference evidence="1 2" key="1">
    <citation type="submission" date="2018-10" db="EMBL/GenBank/DDBJ databases">
        <authorList>
            <consortium name="Pathogen Informatics"/>
        </authorList>
    </citation>
    <scope>NUCLEOTIDE SEQUENCE [LARGE SCALE GENOMIC DNA]</scope>
</reference>
<keyword evidence="2" id="KW-1185">Reference proteome</keyword>
<accession>A0A0R3UKE9</accession>
<dbReference type="Proteomes" id="UP000267029">
    <property type="component" value="Unassembled WGS sequence"/>
</dbReference>
<gene>
    <name evidence="1" type="ORF">MCOS_LOCUS8062</name>
</gene>
<protein>
    <submittedName>
        <fullName evidence="1">Uncharacterized protein</fullName>
    </submittedName>
</protein>
<organism evidence="1 2">
    <name type="scientific">Mesocestoides corti</name>
    <name type="common">Flatworm</name>
    <dbReference type="NCBI Taxonomy" id="53468"/>
    <lineage>
        <taxon>Eukaryota</taxon>
        <taxon>Metazoa</taxon>
        <taxon>Spiralia</taxon>
        <taxon>Lophotrochozoa</taxon>
        <taxon>Platyhelminthes</taxon>
        <taxon>Cestoda</taxon>
        <taxon>Eucestoda</taxon>
        <taxon>Cyclophyllidea</taxon>
        <taxon>Mesocestoididae</taxon>
        <taxon>Mesocestoides</taxon>
    </lineage>
</organism>
<name>A0A0R3UKE9_MESCO</name>
<evidence type="ECO:0000313" key="1">
    <source>
        <dbReference type="EMBL" id="VDD82059.1"/>
    </source>
</evidence>
<evidence type="ECO:0000313" key="2">
    <source>
        <dbReference type="Proteomes" id="UP000267029"/>
    </source>
</evidence>